<dbReference type="RefSeq" id="WP_377432887.1">
    <property type="nucleotide sequence ID" value="NZ_JBHSPR010000084.1"/>
</dbReference>
<sequence>MSKYALQVVHGKDWGYVIPADTAEEMFNAEVARFKEPGATWDFRTVMRLDDGAEISVSMRRGCDADGPYYWACCAVNYCVQDAHTGNQHVDATGFSWTEGE</sequence>
<reference evidence="2" key="1">
    <citation type="journal article" date="2019" name="Int. J. Syst. Evol. Microbiol.">
        <title>The Global Catalogue of Microorganisms (GCM) 10K type strain sequencing project: providing services to taxonomists for standard genome sequencing and annotation.</title>
        <authorList>
            <consortium name="The Broad Institute Genomics Platform"/>
            <consortium name="The Broad Institute Genome Sequencing Center for Infectious Disease"/>
            <person name="Wu L."/>
            <person name="Ma J."/>
        </authorList>
    </citation>
    <scope>NUCLEOTIDE SEQUENCE [LARGE SCALE GENOMIC DNA]</scope>
    <source>
        <strain evidence="2">ZS-35-S2</strain>
    </source>
</reference>
<evidence type="ECO:0000313" key="2">
    <source>
        <dbReference type="Proteomes" id="UP001596203"/>
    </source>
</evidence>
<accession>A0ABW1KPT5</accession>
<keyword evidence="2" id="KW-1185">Reference proteome</keyword>
<dbReference type="Proteomes" id="UP001596203">
    <property type="component" value="Unassembled WGS sequence"/>
</dbReference>
<protein>
    <submittedName>
        <fullName evidence="1">Uncharacterized protein</fullName>
    </submittedName>
</protein>
<comment type="caution">
    <text evidence="1">The sequence shown here is derived from an EMBL/GenBank/DDBJ whole genome shotgun (WGS) entry which is preliminary data.</text>
</comment>
<evidence type="ECO:0000313" key="1">
    <source>
        <dbReference type="EMBL" id="MFC6022974.1"/>
    </source>
</evidence>
<proteinExistence type="predicted"/>
<organism evidence="1 2">
    <name type="scientific">Plantactinospora solaniradicis</name>
    <dbReference type="NCBI Taxonomy" id="1723736"/>
    <lineage>
        <taxon>Bacteria</taxon>
        <taxon>Bacillati</taxon>
        <taxon>Actinomycetota</taxon>
        <taxon>Actinomycetes</taxon>
        <taxon>Micromonosporales</taxon>
        <taxon>Micromonosporaceae</taxon>
        <taxon>Plantactinospora</taxon>
    </lineage>
</organism>
<name>A0ABW1KPT5_9ACTN</name>
<dbReference type="EMBL" id="JBHSPR010000084">
    <property type="protein sequence ID" value="MFC6022974.1"/>
    <property type="molecule type" value="Genomic_DNA"/>
</dbReference>
<gene>
    <name evidence="1" type="ORF">ACFP2T_43345</name>
</gene>